<keyword evidence="2" id="KW-1185">Reference proteome</keyword>
<sequence length="216" mass="24790">MAPKRKAAKKSAQTFDSNTKYTTRHNYREVFDNHFAEFVKDAKLSECWLGDNPQGDINDGTDVKKSYALHGKLRNEPPMLWMKNTGKHISYTHVPKSLFSLVLLPNSPLTVMDSRKSLVIFIAQQPRKDVEYNLKQLATFYEREAMRCMHYFSDKGANLAEPLIGREKKMFGKIVIMAECFHVTAVSFIQQSYKLQFILAGGHEEREHGRTGTPDD</sequence>
<evidence type="ECO:0000313" key="1">
    <source>
        <dbReference type="EMBL" id="KAK3268583.1"/>
    </source>
</evidence>
<gene>
    <name evidence="1" type="ORF">CYMTET_22926</name>
</gene>
<comment type="caution">
    <text evidence="1">The sequence shown here is derived from an EMBL/GenBank/DDBJ whole genome shotgun (WGS) entry which is preliminary data.</text>
</comment>
<accession>A0AAE0FZF2</accession>
<evidence type="ECO:0000313" key="2">
    <source>
        <dbReference type="Proteomes" id="UP001190700"/>
    </source>
</evidence>
<organism evidence="1 2">
    <name type="scientific">Cymbomonas tetramitiformis</name>
    <dbReference type="NCBI Taxonomy" id="36881"/>
    <lineage>
        <taxon>Eukaryota</taxon>
        <taxon>Viridiplantae</taxon>
        <taxon>Chlorophyta</taxon>
        <taxon>Pyramimonadophyceae</taxon>
        <taxon>Pyramimonadales</taxon>
        <taxon>Pyramimonadaceae</taxon>
        <taxon>Cymbomonas</taxon>
    </lineage>
</organism>
<dbReference type="EMBL" id="LGRX02011733">
    <property type="protein sequence ID" value="KAK3268583.1"/>
    <property type="molecule type" value="Genomic_DNA"/>
</dbReference>
<name>A0AAE0FZF2_9CHLO</name>
<dbReference type="AlphaFoldDB" id="A0AAE0FZF2"/>
<dbReference type="Proteomes" id="UP001190700">
    <property type="component" value="Unassembled WGS sequence"/>
</dbReference>
<reference evidence="1 2" key="1">
    <citation type="journal article" date="2015" name="Genome Biol. Evol.">
        <title>Comparative Genomics of a Bacterivorous Green Alga Reveals Evolutionary Causalities and Consequences of Phago-Mixotrophic Mode of Nutrition.</title>
        <authorList>
            <person name="Burns J.A."/>
            <person name="Paasch A."/>
            <person name="Narechania A."/>
            <person name="Kim E."/>
        </authorList>
    </citation>
    <scope>NUCLEOTIDE SEQUENCE [LARGE SCALE GENOMIC DNA]</scope>
    <source>
        <strain evidence="1 2">PLY_AMNH</strain>
    </source>
</reference>
<proteinExistence type="predicted"/>
<protein>
    <submittedName>
        <fullName evidence="1">Uncharacterized protein</fullName>
    </submittedName>
</protein>